<evidence type="ECO:0000313" key="2">
    <source>
        <dbReference type="EMBL" id="CAK0867297.1"/>
    </source>
</evidence>
<reference evidence="2" key="1">
    <citation type="submission" date="2023-10" db="EMBL/GenBank/DDBJ databases">
        <authorList>
            <person name="Chen Y."/>
            <person name="Shah S."/>
            <person name="Dougan E. K."/>
            <person name="Thang M."/>
            <person name="Chan C."/>
        </authorList>
    </citation>
    <scope>NUCLEOTIDE SEQUENCE [LARGE SCALE GENOMIC DNA]</scope>
</reference>
<dbReference type="Proteomes" id="UP001189429">
    <property type="component" value="Unassembled WGS sequence"/>
</dbReference>
<comment type="caution">
    <text evidence="2">The sequence shown here is derived from an EMBL/GenBank/DDBJ whole genome shotgun (WGS) entry which is preliminary data.</text>
</comment>
<feature type="region of interest" description="Disordered" evidence="1">
    <location>
        <begin position="100"/>
        <end position="120"/>
    </location>
</feature>
<feature type="region of interest" description="Disordered" evidence="1">
    <location>
        <begin position="472"/>
        <end position="532"/>
    </location>
</feature>
<sequence>MGGGRGATCARPAQPPHSRLLASLWRWRACALRLARARSVRGHVRPLVWLAAGCSALALLRGVILRVLAAVASALTSLLGLVRRGARPRELAGHAVRGLRAEVQQGGPRREPPPACAGSPPRTAGACTAGLERCGGKVCGPRSEAERPREAGGPQRRQPHAEAPPRSGRPRLGDIVRLGPGSPREFHQRLAVVTGLAEAHCTVVVLDPSRRYGVGECWPGFDDVVAVSSALRVGERVTIAGLRGAKTRHLNGLTGTIRPHPRSGHPTFVHKASSPDQPQLAVCVGLDDPERAGDSSVLLESRFLQPREECLAIAAQDLDDVLASMSTVAKLASPGKSLASLMDSYLGEPLRGSIASGPALCVIACLCWHASAMREVRSALALSRGLLALPRGETTWQLTQEGARLQSLSSVRLALSMVLCAARLLLLGVLTCCGTMFLVATLDAPELLLRALAARAVLEVGELVMSAAAPPPFAKERQRSTPHCSARAGMTDQKEVNNCLPRQPEGTSRRTERRQVTKPRATIPGWVSSQRP</sequence>
<protein>
    <submittedName>
        <fullName evidence="2">Uncharacterized protein</fullName>
    </submittedName>
</protein>
<keyword evidence="3" id="KW-1185">Reference proteome</keyword>
<feature type="region of interest" description="Disordered" evidence="1">
    <location>
        <begin position="138"/>
        <end position="173"/>
    </location>
</feature>
<feature type="region of interest" description="Disordered" evidence="1">
    <location>
        <begin position="251"/>
        <end position="273"/>
    </location>
</feature>
<organism evidence="2 3">
    <name type="scientific">Prorocentrum cordatum</name>
    <dbReference type="NCBI Taxonomy" id="2364126"/>
    <lineage>
        <taxon>Eukaryota</taxon>
        <taxon>Sar</taxon>
        <taxon>Alveolata</taxon>
        <taxon>Dinophyceae</taxon>
        <taxon>Prorocentrales</taxon>
        <taxon>Prorocentraceae</taxon>
        <taxon>Prorocentrum</taxon>
    </lineage>
</organism>
<evidence type="ECO:0000256" key="1">
    <source>
        <dbReference type="SAM" id="MobiDB-lite"/>
    </source>
</evidence>
<dbReference type="EMBL" id="CAUYUJ010016627">
    <property type="protein sequence ID" value="CAK0867297.1"/>
    <property type="molecule type" value="Genomic_DNA"/>
</dbReference>
<name>A0ABN9V5N0_9DINO</name>
<evidence type="ECO:0000313" key="3">
    <source>
        <dbReference type="Proteomes" id="UP001189429"/>
    </source>
</evidence>
<accession>A0ABN9V5N0</accession>
<proteinExistence type="predicted"/>
<gene>
    <name evidence="2" type="ORF">PCOR1329_LOCUS54272</name>
</gene>